<dbReference type="PANTHER" id="PTHR35527">
    <property type="entry name" value="CHOLOYLGLYCINE HYDROLASE"/>
    <property type="match status" value="1"/>
</dbReference>
<feature type="domain" description="Peptidase C45 hydrolase" evidence="2">
    <location>
        <begin position="195"/>
        <end position="364"/>
    </location>
</feature>
<feature type="signal peptide" evidence="1">
    <location>
        <begin position="1"/>
        <end position="25"/>
    </location>
</feature>
<protein>
    <submittedName>
        <fullName evidence="3">Acyl-coenzyme A:6-aminopenicillanic acid acyl-transferase</fullName>
    </submittedName>
</protein>
<evidence type="ECO:0000313" key="3">
    <source>
        <dbReference type="EMBL" id="OZG63368.1"/>
    </source>
</evidence>
<dbReference type="Pfam" id="PF03417">
    <property type="entry name" value="AAT"/>
    <property type="match status" value="1"/>
</dbReference>
<keyword evidence="3" id="KW-0808">Transferase</keyword>
<dbReference type="PANTHER" id="PTHR35527:SF2">
    <property type="entry name" value="HYDROLASE"/>
    <property type="match status" value="1"/>
</dbReference>
<dbReference type="Proteomes" id="UP000216352">
    <property type="component" value="Unassembled WGS sequence"/>
</dbReference>
<keyword evidence="1" id="KW-0732">Signal</keyword>
<proteinExistence type="predicted"/>
<evidence type="ECO:0000259" key="2">
    <source>
        <dbReference type="Pfam" id="PF03417"/>
    </source>
</evidence>
<dbReference type="EMBL" id="MWWX01000001">
    <property type="protein sequence ID" value="OZG63368.1"/>
    <property type="molecule type" value="Genomic_DNA"/>
</dbReference>
<evidence type="ECO:0000313" key="4">
    <source>
        <dbReference type="Proteomes" id="UP000216352"/>
    </source>
</evidence>
<dbReference type="InterPro" id="IPR052193">
    <property type="entry name" value="Peptidase_C59"/>
</dbReference>
<dbReference type="STRING" id="1603886.GCA_001895165_01170"/>
<dbReference type="InterPro" id="IPR029055">
    <property type="entry name" value="Ntn_hydrolases_N"/>
</dbReference>
<organism evidence="3 4">
    <name type="scientific">Bifidobacterium lemurum</name>
    <dbReference type="NCBI Taxonomy" id="1603886"/>
    <lineage>
        <taxon>Bacteria</taxon>
        <taxon>Bacillati</taxon>
        <taxon>Actinomycetota</taxon>
        <taxon>Actinomycetes</taxon>
        <taxon>Bifidobacteriales</taxon>
        <taxon>Bifidobacteriaceae</taxon>
        <taxon>Bifidobacterium</taxon>
    </lineage>
</organism>
<dbReference type="SUPFAM" id="SSF56235">
    <property type="entry name" value="N-terminal nucleophile aminohydrolases (Ntn hydrolases)"/>
    <property type="match status" value="1"/>
</dbReference>
<name>A0A261FW70_9BIFI</name>
<gene>
    <name evidence="3" type="ORF">BLEM_0071</name>
</gene>
<dbReference type="AlphaFoldDB" id="A0A261FW70"/>
<dbReference type="NCBIfam" id="NF040521">
    <property type="entry name" value="C45_proenzyme"/>
    <property type="match status" value="1"/>
</dbReference>
<feature type="chain" id="PRO_5012288892" evidence="1">
    <location>
        <begin position="26"/>
        <end position="377"/>
    </location>
</feature>
<dbReference type="InterPro" id="IPR047794">
    <property type="entry name" value="C45_proenzyme-like"/>
</dbReference>
<accession>A0A261FW70</accession>
<comment type="caution">
    <text evidence="3">The sequence shown here is derived from an EMBL/GenBank/DDBJ whole genome shotgun (WGS) entry which is preliminary data.</text>
</comment>
<dbReference type="RefSeq" id="WP_072725456.1">
    <property type="nucleotide sequence ID" value="NZ_BDIS01000015.1"/>
</dbReference>
<evidence type="ECO:0000256" key="1">
    <source>
        <dbReference type="SAM" id="SignalP"/>
    </source>
</evidence>
<dbReference type="Gene3D" id="3.60.60.10">
    <property type="entry name" value="Penicillin V Acylase, Chain A"/>
    <property type="match status" value="1"/>
</dbReference>
<dbReference type="PROSITE" id="PS51257">
    <property type="entry name" value="PROKAR_LIPOPROTEIN"/>
    <property type="match status" value="1"/>
</dbReference>
<sequence>MTRYRSPFIRSVIAGASIISLMASAGCSSIGVGGGNATSVEGESTTLTGGLHDETSVVVTPVDDVVANLEDGLDAASFSGNDGFSRFLARGGASSDTGVVEYLAGDMLDGEVVGSLLGSLFGCSTIAAPSTDGDRLFGRNFDWENVRAMIVESHPDDAYASISTVNMDFLDQSSDGMLSQMSDGTRIIAALYAPLDGVNEQGLAVSVNMIQDSAIIDQNTDKPDLTTTTAIRLLLNQAADVDEALALLRDHDMHSSMGMMVHFSIADADGNSVAVEYVDDEMVVVDTPVLTNFYLADGDRQGIGTEESHQRYDLLTSTLENTPRMGVADMRDALDSVSKDDFGGFSSTEWSVVYNLTERTARYYHREDYTHSFTVAL</sequence>
<dbReference type="GO" id="GO:0016740">
    <property type="term" value="F:transferase activity"/>
    <property type="evidence" value="ECO:0007669"/>
    <property type="project" value="UniProtKB-KW"/>
</dbReference>
<dbReference type="InterPro" id="IPR005079">
    <property type="entry name" value="Peptidase_C45_hydrolase"/>
</dbReference>
<reference evidence="3 4" key="1">
    <citation type="journal article" date="2017" name="BMC Genomics">
        <title>Comparative genomic and phylogenomic analyses of the Bifidobacteriaceae family.</title>
        <authorList>
            <person name="Lugli G.A."/>
            <person name="Milani C."/>
            <person name="Turroni F."/>
            <person name="Duranti S."/>
            <person name="Mancabelli L."/>
            <person name="Mangifesta M."/>
            <person name="Ferrario C."/>
            <person name="Modesto M."/>
            <person name="Mattarelli P."/>
            <person name="Jiri K."/>
            <person name="van Sinderen D."/>
            <person name="Ventura M."/>
        </authorList>
    </citation>
    <scope>NUCLEOTIDE SEQUENCE [LARGE SCALE GENOMIC DNA]</scope>
    <source>
        <strain evidence="3 4">DSM 28807</strain>
    </source>
</reference>
<keyword evidence="4" id="KW-1185">Reference proteome</keyword>